<accession>A0A1W6ZU99</accession>
<proteinExistence type="predicted"/>
<sequence length="106" mass="11725">MGNRLRSALHSVAGVVVLSRRLEAASRIFALHVSILLAIACGALIWLIGRRWFALAGLIVMALLIVLFEDVPDFPTDDKPDRKTARRLKLEQAIAKREALLRSKGP</sequence>
<keyword evidence="2" id="KW-1185">Reference proteome</keyword>
<reference evidence="1 2" key="1">
    <citation type="submission" date="2017-05" db="EMBL/GenBank/DDBJ databases">
        <title>Full genome sequence of Pseudorhodoplanes sinuspersici.</title>
        <authorList>
            <person name="Dastgheib S.M.M."/>
            <person name="Shavandi M."/>
            <person name="Tirandaz H."/>
        </authorList>
    </citation>
    <scope>NUCLEOTIDE SEQUENCE [LARGE SCALE GENOMIC DNA]</scope>
    <source>
        <strain evidence="1 2">RIPI110</strain>
    </source>
</reference>
<protein>
    <submittedName>
        <fullName evidence="1">Uncharacterized protein</fullName>
    </submittedName>
</protein>
<organism evidence="1 2">
    <name type="scientific">Pseudorhodoplanes sinuspersici</name>
    <dbReference type="NCBI Taxonomy" id="1235591"/>
    <lineage>
        <taxon>Bacteria</taxon>
        <taxon>Pseudomonadati</taxon>
        <taxon>Pseudomonadota</taxon>
        <taxon>Alphaproteobacteria</taxon>
        <taxon>Hyphomicrobiales</taxon>
        <taxon>Pseudorhodoplanes</taxon>
    </lineage>
</organism>
<name>A0A1W6ZU99_9HYPH</name>
<evidence type="ECO:0000313" key="2">
    <source>
        <dbReference type="Proteomes" id="UP000194137"/>
    </source>
</evidence>
<dbReference type="STRING" id="1235591.CAK95_18700"/>
<dbReference type="Proteomes" id="UP000194137">
    <property type="component" value="Chromosome"/>
</dbReference>
<dbReference type="KEGG" id="psin:CAK95_18700"/>
<dbReference type="RefSeq" id="WP_086089288.1">
    <property type="nucleotide sequence ID" value="NZ_CP021112.1"/>
</dbReference>
<evidence type="ECO:0000313" key="1">
    <source>
        <dbReference type="EMBL" id="ARQ00893.1"/>
    </source>
</evidence>
<gene>
    <name evidence="1" type="ORF">CAK95_18700</name>
</gene>
<dbReference type="EMBL" id="CP021112">
    <property type="protein sequence ID" value="ARQ00893.1"/>
    <property type="molecule type" value="Genomic_DNA"/>
</dbReference>
<dbReference type="AlphaFoldDB" id="A0A1W6ZU99"/>